<organism evidence="1 2">
    <name type="scientific">Eumeta variegata</name>
    <name type="common">Bagworm moth</name>
    <name type="synonym">Eumeta japonica</name>
    <dbReference type="NCBI Taxonomy" id="151549"/>
    <lineage>
        <taxon>Eukaryota</taxon>
        <taxon>Metazoa</taxon>
        <taxon>Ecdysozoa</taxon>
        <taxon>Arthropoda</taxon>
        <taxon>Hexapoda</taxon>
        <taxon>Insecta</taxon>
        <taxon>Pterygota</taxon>
        <taxon>Neoptera</taxon>
        <taxon>Endopterygota</taxon>
        <taxon>Lepidoptera</taxon>
        <taxon>Glossata</taxon>
        <taxon>Ditrysia</taxon>
        <taxon>Tineoidea</taxon>
        <taxon>Psychidae</taxon>
        <taxon>Oiketicinae</taxon>
        <taxon>Eumeta</taxon>
    </lineage>
</organism>
<name>A0A4C1Y6S1_EUMVA</name>
<proteinExistence type="predicted"/>
<dbReference type="Proteomes" id="UP000299102">
    <property type="component" value="Unassembled WGS sequence"/>
</dbReference>
<comment type="caution">
    <text evidence="1">The sequence shown here is derived from an EMBL/GenBank/DDBJ whole genome shotgun (WGS) entry which is preliminary data.</text>
</comment>
<evidence type="ECO:0000313" key="1">
    <source>
        <dbReference type="EMBL" id="GBP71596.1"/>
    </source>
</evidence>
<accession>A0A4C1Y6S1</accession>
<reference evidence="1 2" key="1">
    <citation type="journal article" date="2019" name="Commun. Biol.">
        <title>The bagworm genome reveals a unique fibroin gene that provides high tensile strength.</title>
        <authorList>
            <person name="Kono N."/>
            <person name="Nakamura H."/>
            <person name="Ohtoshi R."/>
            <person name="Tomita M."/>
            <person name="Numata K."/>
            <person name="Arakawa K."/>
        </authorList>
    </citation>
    <scope>NUCLEOTIDE SEQUENCE [LARGE SCALE GENOMIC DNA]</scope>
</reference>
<keyword evidence="2" id="KW-1185">Reference proteome</keyword>
<dbReference type="AlphaFoldDB" id="A0A4C1Y6S1"/>
<sequence length="77" mass="8667">MEQMRDRGQNRERDEVGIESGTGIVFEIGIRFMAGTKPEIEIENETESVIMDDCDIGQCQKGFILFKPAKSQEKANA</sequence>
<dbReference type="EMBL" id="BGZK01001114">
    <property type="protein sequence ID" value="GBP71596.1"/>
    <property type="molecule type" value="Genomic_DNA"/>
</dbReference>
<gene>
    <name evidence="1" type="ORF">EVAR_10809_1</name>
</gene>
<evidence type="ECO:0000313" key="2">
    <source>
        <dbReference type="Proteomes" id="UP000299102"/>
    </source>
</evidence>
<protein>
    <submittedName>
        <fullName evidence="1">Uncharacterized protein</fullName>
    </submittedName>
</protein>